<keyword evidence="3" id="KW-0812">Transmembrane</keyword>
<dbReference type="GO" id="GO:0005886">
    <property type="term" value="C:plasma membrane"/>
    <property type="evidence" value="ECO:0007669"/>
    <property type="project" value="InterPro"/>
</dbReference>
<organism evidence="6">
    <name type="scientific">hydrothermal vent metagenome</name>
    <dbReference type="NCBI Taxonomy" id="652676"/>
    <lineage>
        <taxon>unclassified sequences</taxon>
        <taxon>metagenomes</taxon>
        <taxon>ecological metagenomes</taxon>
    </lineage>
</organism>
<evidence type="ECO:0000256" key="3">
    <source>
        <dbReference type="ARBA" id="ARBA00022692"/>
    </source>
</evidence>
<dbReference type="GO" id="GO:0015221">
    <property type="term" value="F:lipopolysaccharide transmembrane transporter activity"/>
    <property type="evidence" value="ECO:0007669"/>
    <property type="project" value="InterPro"/>
</dbReference>
<keyword evidence="5" id="KW-0472">Membrane</keyword>
<evidence type="ECO:0000256" key="5">
    <source>
        <dbReference type="ARBA" id="ARBA00023136"/>
    </source>
</evidence>
<dbReference type="AlphaFoldDB" id="A0A3B1BU50"/>
<dbReference type="EMBL" id="UOGE01000031">
    <property type="protein sequence ID" value="VAX18051.1"/>
    <property type="molecule type" value="Genomic_DNA"/>
</dbReference>
<dbReference type="InterPro" id="IPR052363">
    <property type="entry name" value="LPS_export_LptC"/>
</dbReference>
<dbReference type="NCBIfam" id="TIGR04409">
    <property type="entry name" value="LptC_YrbK"/>
    <property type="match status" value="1"/>
</dbReference>
<keyword evidence="1" id="KW-1003">Cell membrane</keyword>
<dbReference type="GO" id="GO:0030288">
    <property type="term" value="C:outer membrane-bounded periplasmic space"/>
    <property type="evidence" value="ECO:0007669"/>
    <property type="project" value="TreeGrafter"/>
</dbReference>
<dbReference type="Gene3D" id="2.60.450.10">
    <property type="entry name" value="Lipopolysaccharide (LPS) transport protein A like domain"/>
    <property type="match status" value="1"/>
</dbReference>
<keyword evidence="2" id="KW-0997">Cell inner membrane</keyword>
<gene>
    <name evidence="6" type="ORF">MNBD_NITROSPINAE02-1605</name>
</gene>
<accession>A0A3B1BU50</accession>
<name>A0A3B1BU50_9ZZZZ</name>
<reference evidence="6" key="1">
    <citation type="submission" date="2018-06" db="EMBL/GenBank/DDBJ databases">
        <authorList>
            <person name="Zhirakovskaya E."/>
        </authorList>
    </citation>
    <scope>NUCLEOTIDE SEQUENCE</scope>
</reference>
<evidence type="ECO:0000313" key="6">
    <source>
        <dbReference type="EMBL" id="VAX18051.1"/>
    </source>
</evidence>
<dbReference type="PANTHER" id="PTHR37481:SF1">
    <property type="entry name" value="LIPOPOLYSACCHARIDE EXPORT SYSTEM PROTEIN LPTC"/>
    <property type="match status" value="1"/>
</dbReference>
<protein>
    <recommendedName>
        <fullName evidence="7">Lipopolysaccharide export system protein LptC</fullName>
    </recommendedName>
</protein>
<dbReference type="InterPro" id="IPR010664">
    <property type="entry name" value="LipoPS_assembly_LptC-rel"/>
</dbReference>
<dbReference type="GO" id="GO:0017089">
    <property type="term" value="F:glycolipid transfer activity"/>
    <property type="evidence" value="ECO:0007669"/>
    <property type="project" value="TreeGrafter"/>
</dbReference>
<evidence type="ECO:0000256" key="4">
    <source>
        <dbReference type="ARBA" id="ARBA00022989"/>
    </source>
</evidence>
<evidence type="ECO:0000256" key="1">
    <source>
        <dbReference type="ARBA" id="ARBA00022475"/>
    </source>
</evidence>
<proteinExistence type="predicted"/>
<evidence type="ECO:0000256" key="2">
    <source>
        <dbReference type="ARBA" id="ARBA00022519"/>
    </source>
</evidence>
<dbReference type="PANTHER" id="PTHR37481">
    <property type="entry name" value="LIPOPOLYSACCHARIDE EXPORT SYSTEM PROTEIN LPTC"/>
    <property type="match status" value="1"/>
</dbReference>
<evidence type="ECO:0008006" key="7">
    <source>
        <dbReference type="Google" id="ProtNLM"/>
    </source>
</evidence>
<sequence>MRFVIFVLLLGLLGVIGWFIGISDVVEINTIGKEILRDTNVVLHGVRLVEKKYNKPSLQLVAAKSVSPLGEEKTYLERFTLISYSDDTDDSKDKDTPFASRDLTISAENGVMMNETKDLEASGNVIVRDEKGRALITESLSWDQEGRVITTDGVVRVFGSNFVLTGTGMIVRPDDETVEILSDVKATFEPRKHK</sequence>
<keyword evidence="4" id="KW-1133">Transmembrane helix</keyword>
<dbReference type="InterPro" id="IPR026265">
    <property type="entry name" value="LptC"/>
</dbReference>
<dbReference type="Pfam" id="PF06835">
    <property type="entry name" value="LptC"/>
    <property type="match status" value="1"/>
</dbReference>